<dbReference type="GO" id="GO:0003725">
    <property type="term" value="F:double-stranded RNA binding"/>
    <property type="evidence" value="ECO:0007669"/>
    <property type="project" value="UniProtKB-UniRule"/>
</dbReference>
<evidence type="ECO:0000256" key="10">
    <source>
        <dbReference type="ARBA" id="ARBA00022840"/>
    </source>
</evidence>
<keyword evidence="17" id="KW-1185">Reference proteome</keyword>
<dbReference type="GO" id="GO:0005737">
    <property type="term" value="C:cytoplasm"/>
    <property type="evidence" value="ECO:0007669"/>
    <property type="project" value="UniProtKB-SubCell"/>
</dbReference>
<evidence type="ECO:0000256" key="12">
    <source>
        <dbReference type="ARBA" id="ARBA00048366"/>
    </source>
</evidence>
<dbReference type="Gene3D" id="3.90.870.10">
    <property type="entry name" value="DHBP synthase"/>
    <property type="match status" value="1"/>
</dbReference>
<comment type="similarity">
    <text evidence="2 13">Belongs to the SUA5 family.</text>
</comment>
<dbReference type="OrthoDB" id="9814580at2"/>
<keyword evidence="10 13" id="KW-0067">ATP-binding</keyword>
<dbReference type="EC" id="2.7.7.87" evidence="3 13"/>
<dbReference type="GO" id="GO:0061710">
    <property type="term" value="F:L-threonylcarbamoyladenylate synthase"/>
    <property type="evidence" value="ECO:0007669"/>
    <property type="project" value="UniProtKB-EC"/>
</dbReference>
<dbReference type="PROSITE" id="PS51163">
    <property type="entry name" value="YRDC"/>
    <property type="match status" value="1"/>
</dbReference>
<keyword evidence="7 13" id="KW-0819">tRNA processing</keyword>
<accession>A0A1T4L0U6</accession>
<dbReference type="InterPro" id="IPR017945">
    <property type="entry name" value="DHBP_synth_RibB-like_a/b_dom"/>
</dbReference>
<organism evidence="16 17">
    <name type="scientific">Selenihalanaerobacter shriftii</name>
    <dbReference type="NCBI Taxonomy" id="142842"/>
    <lineage>
        <taxon>Bacteria</taxon>
        <taxon>Bacillati</taxon>
        <taxon>Bacillota</taxon>
        <taxon>Clostridia</taxon>
        <taxon>Halanaerobiales</taxon>
        <taxon>Halobacteroidaceae</taxon>
        <taxon>Selenihalanaerobacter</taxon>
    </lineage>
</organism>
<comment type="function">
    <text evidence="13">Required for the formation of a threonylcarbamoyl group on adenosine at position 37 (t(6)A37) in tRNAs that read codons beginning with adenine.</text>
</comment>
<keyword evidence="5 13" id="KW-0963">Cytoplasm</keyword>
<evidence type="ECO:0000313" key="16">
    <source>
        <dbReference type="EMBL" id="SJZ48319.1"/>
    </source>
</evidence>
<keyword evidence="9 13" id="KW-0547">Nucleotide-binding</keyword>
<evidence type="ECO:0000256" key="8">
    <source>
        <dbReference type="ARBA" id="ARBA00022695"/>
    </source>
</evidence>
<dbReference type="SUPFAM" id="SSF55821">
    <property type="entry name" value="YrdC/RibB"/>
    <property type="match status" value="1"/>
</dbReference>
<evidence type="ECO:0000256" key="4">
    <source>
        <dbReference type="ARBA" id="ARBA00015492"/>
    </source>
</evidence>
<dbReference type="GO" id="GO:0005524">
    <property type="term" value="F:ATP binding"/>
    <property type="evidence" value="ECO:0007669"/>
    <property type="project" value="UniProtKB-UniRule"/>
</dbReference>
<dbReference type="InterPro" id="IPR038385">
    <property type="entry name" value="Sua5/YwlC_C"/>
</dbReference>
<dbReference type="GO" id="GO:0008033">
    <property type="term" value="P:tRNA processing"/>
    <property type="evidence" value="ECO:0007669"/>
    <property type="project" value="UniProtKB-KW"/>
</dbReference>
<evidence type="ECO:0000256" key="11">
    <source>
        <dbReference type="ARBA" id="ARBA00029774"/>
    </source>
</evidence>
<dbReference type="RefSeq" id="WP_078809476.1">
    <property type="nucleotide sequence ID" value="NZ_FUWM01000007.1"/>
</dbReference>
<comment type="subcellular location">
    <subcellularLocation>
        <location evidence="1 13">Cytoplasm</location>
    </subcellularLocation>
</comment>
<evidence type="ECO:0000256" key="1">
    <source>
        <dbReference type="ARBA" id="ARBA00004496"/>
    </source>
</evidence>
<feature type="binding site" evidence="14">
    <location>
        <position position="64"/>
    </location>
    <ligand>
        <name>ATP</name>
        <dbReference type="ChEBI" id="CHEBI:30616"/>
    </ligand>
</feature>
<proteinExistence type="inferred from homology"/>
<evidence type="ECO:0000256" key="7">
    <source>
        <dbReference type="ARBA" id="ARBA00022694"/>
    </source>
</evidence>
<dbReference type="Pfam" id="PF03481">
    <property type="entry name" value="Sua5_C"/>
    <property type="match status" value="1"/>
</dbReference>
<feature type="domain" description="YrdC-like" evidence="15">
    <location>
        <begin position="15"/>
        <end position="201"/>
    </location>
</feature>
<evidence type="ECO:0000256" key="5">
    <source>
        <dbReference type="ARBA" id="ARBA00022490"/>
    </source>
</evidence>
<feature type="binding site" evidence="14">
    <location>
        <position position="37"/>
    </location>
    <ligand>
        <name>L-threonine</name>
        <dbReference type="ChEBI" id="CHEBI:57926"/>
    </ligand>
</feature>
<dbReference type="PIRSF" id="PIRSF004930">
    <property type="entry name" value="Tln_factor_SUA5"/>
    <property type="match status" value="1"/>
</dbReference>
<dbReference type="Proteomes" id="UP000190625">
    <property type="component" value="Unassembled WGS sequence"/>
</dbReference>
<protein>
    <recommendedName>
        <fullName evidence="4 13">Threonylcarbamoyl-AMP synthase</fullName>
        <shortName evidence="13">TC-AMP synthase</shortName>
        <ecNumber evidence="3 13">2.7.7.87</ecNumber>
    </recommendedName>
    <alternativeName>
        <fullName evidence="11 13">L-threonylcarbamoyladenylate synthase</fullName>
    </alternativeName>
</protein>
<keyword evidence="6 13" id="KW-0808">Transferase</keyword>
<dbReference type="Gene3D" id="3.40.50.11030">
    <property type="entry name" value="Threonylcarbamoyl-AMP synthase, C-terminal domain"/>
    <property type="match status" value="1"/>
</dbReference>
<dbReference type="Pfam" id="PF01300">
    <property type="entry name" value="Sua5_yciO_yrdC"/>
    <property type="match status" value="1"/>
</dbReference>
<gene>
    <name evidence="16" type="ORF">SAMN02745118_00982</name>
</gene>
<evidence type="ECO:0000256" key="13">
    <source>
        <dbReference type="PIRNR" id="PIRNR004930"/>
    </source>
</evidence>
<dbReference type="PANTHER" id="PTHR17490">
    <property type="entry name" value="SUA5"/>
    <property type="match status" value="1"/>
</dbReference>
<reference evidence="17" key="1">
    <citation type="submission" date="2017-02" db="EMBL/GenBank/DDBJ databases">
        <authorList>
            <person name="Varghese N."/>
            <person name="Submissions S."/>
        </authorList>
    </citation>
    <scope>NUCLEOTIDE SEQUENCE [LARGE SCALE GENOMIC DNA]</scope>
    <source>
        <strain evidence="17">ATCC BAA-73</strain>
    </source>
</reference>
<dbReference type="EMBL" id="FUWM01000007">
    <property type="protein sequence ID" value="SJZ48319.1"/>
    <property type="molecule type" value="Genomic_DNA"/>
</dbReference>
<comment type="catalytic activity">
    <reaction evidence="12 13">
        <text>L-threonine + hydrogencarbonate + ATP = L-threonylcarbamoyladenylate + diphosphate + H2O</text>
        <dbReference type="Rhea" id="RHEA:36407"/>
        <dbReference type="ChEBI" id="CHEBI:15377"/>
        <dbReference type="ChEBI" id="CHEBI:17544"/>
        <dbReference type="ChEBI" id="CHEBI:30616"/>
        <dbReference type="ChEBI" id="CHEBI:33019"/>
        <dbReference type="ChEBI" id="CHEBI:57926"/>
        <dbReference type="ChEBI" id="CHEBI:73682"/>
        <dbReference type="EC" id="2.7.7.87"/>
    </reaction>
</comment>
<feature type="binding site" evidence="14">
    <location>
        <position position="197"/>
    </location>
    <ligand>
        <name>ATP</name>
        <dbReference type="ChEBI" id="CHEBI:30616"/>
    </ligand>
</feature>
<dbReference type="GO" id="GO:0006450">
    <property type="term" value="P:regulation of translational fidelity"/>
    <property type="evidence" value="ECO:0007669"/>
    <property type="project" value="TreeGrafter"/>
</dbReference>
<evidence type="ECO:0000313" key="17">
    <source>
        <dbReference type="Proteomes" id="UP000190625"/>
    </source>
</evidence>
<sequence length="351" mass="38103">MEFLKGTKIFKVNDSNAILECSNILREGGVVAFPTETVYGLGANALDSKAVKRIFKAKGRPADNPLIVHIADLKQLNDLVTKIPKEVKLLSQKFWPGPLTLVLKKEDVVPEITTGGLDTVAIRLPGHDVALNLLQKSQLPIAAPSANLSGRPSPTTAQHVIADLAGRIEAVIDGGPTGIGVESTVISLVEEPPTLLRPGGITYEELKDLLGEVDIDSAVEAEIEDENRLALSPGMKYKHYSPDAEVLVIEGQRTKIANEIMTLTDQYLEEGLNVGVMATKENSDSYTKSQVKVMGNRSNLMEISSNIFRLLREFDEMEVDIILVEGLSTIGLGLAIMNRLRKAAGYQIINV</sequence>
<evidence type="ECO:0000259" key="15">
    <source>
        <dbReference type="PROSITE" id="PS51163"/>
    </source>
</evidence>
<evidence type="ECO:0000256" key="3">
    <source>
        <dbReference type="ARBA" id="ARBA00012584"/>
    </source>
</evidence>
<dbReference type="FunFam" id="3.40.50.11030:FF:000001">
    <property type="entry name" value="Threonylcarbamoyl-AMP synthase"/>
    <property type="match status" value="1"/>
</dbReference>
<feature type="binding site" evidence="14">
    <location>
        <position position="240"/>
    </location>
    <ligand>
        <name>ATP</name>
        <dbReference type="ChEBI" id="CHEBI:30616"/>
    </ligand>
</feature>
<dbReference type="InterPro" id="IPR050156">
    <property type="entry name" value="TC-AMP_synthase_SUA5"/>
</dbReference>
<dbReference type="InterPro" id="IPR005145">
    <property type="entry name" value="Sua5_C"/>
</dbReference>
<feature type="binding site" evidence="14">
    <location>
        <position position="183"/>
    </location>
    <ligand>
        <name>L-threonine</name>
        <dbReference type="ChEBI" id="CHEBI:57926"/>
    </ligand>
</feature>
<feature type="binding site" evidence="14">
    <location>
        <position position="153"/>
    </location>
    <ligand>
        <name>ATP</name>
        <dbReference type="ChEBI" id="CHEBI:30616"/>
    </ligand>
</feature>
<dbReference type="InterPro" id="IPR010923">
    <property type="entry name" value="T(6)A37_SUA5"/>
</dbReference>
<dbReference type="GO" id="GO:0000049">
    <property type="term" value="F:tRNA binding"/>
    <property type="evidence" value="ECO:0007669"/>
    <property type="project" value="TreeGrafter"/>
</dbReference>
<feature type="binding site" evidence="14">
    <location>
        <position position="123"/>
    </location>
    <ligand>
        <name>L-threonine</name>
        <dbReference type="ChEBI" id="CHEBI:57926"/>
    </ligand>
</feature>
<name>A0A1T4L0U6_9FIRM</name>
<dbReference type="InterPro" id="IPR006070">
    <property type="entry name" value="Sua5-like_dom"/>
</dbReference>
<feature type="binding site" evidence="14">
    <location>
        <position position="119"/>
    </location>
    <ligand>
        <name>ATP</name>
        <dbReference type="ChEBI" id="CHEBI:30616"/>
    </ligand>
</feature>
<evidence type="ECO:0000256" key="2">
    <source>
        <dbReference type="ARBA" id="ARBA00007663"/>
    </source>
</evidence>
<dbReference type="AlphaFoldDB" id="A0A1T4L0U6"/>
<dbReference type="NCBIfam" id="TIGR00057">
    <property type="entry name" value="L-threonylcarbamoyladenylate synthase"/>
    <property type="match status" value="1"/>
</dbReference>
<dbReference type="FunFam" id="3.90.870.10:FF:000008">
    <property type="entry name" value="Threonylcarbamoyl-AMP synthase"/>
    <property type="match status" value="1"/>
</dbReference>
<evidence type="ECO:0000256" key="14">
    <source>
        <dbReference type="PIRSR" id="PIRSR004930-1"/>
    </source>
</evidence>
<dbReference type="PANTHER" id="PTHR17490:SF16">
    <property type="entry name" value="THREONYLCARBAMOYL-AMP SYNTHASE"/>
    <property type="match status" value="1"/>
</dbReference>
<feature type="binding site" evidence="14">
    <location>
        <position position="145"/>
    </location>
    <ligand>
        <name>ATP</name>
        <dbReference type="ChEBI" id="CHEBI:30616"/>
    </ligand>
</feature>
<feature type="binding site" evidence="14">
    <location>
        <position position="143"/>
    </location>
    <ligand>
        <name>L-threonine</name>
        <dbReference type="ChEBI" id="CHEBI:57926"/>
    </ligand>
</feature>
<evidence type="ECO:0000256" key="6">
    <source>
        <dbReference type="ARBA" id="ARBA00022679"/>
    </source>
</evidence>
<feature type="binding site" evidence="14">
    <location>
        <position position="69"/>
    </location>
    <ligand>
        <name>L-threonine</name>
        <dbReference type="ChEBI" id="CHEBI:57926"/>
    </ligand>
</feature>
<evidence type="ECO:0000256" key="9">
    <source>
        <dbReference type="ARBA" id="ARBA00022741"/>
    </source>
</evidence>
<keyword evidence="8 13" id="KW-0548">Nucleotidyltransferase</keyword>
<feature type="binding site" evidence="14">
    <location>
        <position position="60"/>
    </location>
    <ligand>
        <name>ATP</name>
        <dbReference type="ChEBI" id="CHEBI:30616"/>
    </ligand>
</feature>
<dbReference type="STRING" id="142842.SAMN02745118_00982"/>